<dbReference type="Proteomes" id="UP000655868">
    <property type="component" value="Unassembled WGS sequence"/>
</dbReference>
<feature type="transmembrane region" description="Helical" evidence="1">
    <location>
        <begin position="85"/>
        <end position="106"/>
    </location>
</feature>
<organism evidence="2 3">
    <name type="scientific">Antrihabitans stalagmiti</name>
    <dbReference type="NCBI Taxonomy" id="2799499"/>
    <lineage>
        <taxon>Bacteria</taxon>
        <taxon>Bacillati</taxon>
        <taxon>Actinomycetota</taxon>
        <taxon>Actinomycetes</taxon>
        <taxon>Mycobacteriales</taxon>
        <taxon>Nocardiaceae</taxon>
        <taxon>Antrihabitans</taxon>
    </lineage>
</organism>
<feature type="transmembrane region" description="Helical" evidence="1">
    <location>
        <begin position="118"/>
        <end position="139"/>
    </location>
</feature>
<accession>A0A934NLM1</accession>
<name>A0A934NLM1_9NOCA</name>
<evidence type="ECO:0000256" key="1">
    <source>
        <dbReference type="SAM" id="Phobius"/>
    </source>
</evidence>
<keyword evidence="1" id="KW-0472">Membrane</keyword>
<protein>
    <submittedName>
        <fullName evidence="2">Uncharacterized protein</fullName>
    </submittedName>
</protein>
<gene>
    <name evidence="2" type="ORF">JGU71_01045</name>
</gene>
<keyword evidence="1" id="KW-0812">Transmembrane</keyword>
<reference evidence="2" key="1">
    <citation type="submission" date="2020-12" db="EMBL/GenBank/DDBJ databases">
        <title>Antrihabitans popcorni sp. nov. and Antrihabitans auranticaus sp. nov., isolated from a larva cave.</title>
        <authorList>
            <person name="Lee S.D."/>
            <person name="Kim I.S."/>
        </authorList>
    </citation>
    <scope>NUCLEOTIDE SEQUENCE</scope>
    <source>
        <strain evidence="2">YC3-6</strain>
    </source>
</reference>
<dbReference type="RefSeq" id="WP_199701136.1">
    <property type="nucleotide sequence ID" value="NZ_JAEMNV010000001.1"/>
</dbReference>
<sequence>MSKPDRPAVLWTRVLLAALAVPQLFTGLWAVTATESWYRSFPGFGPMLVAAEPPYNAHLAYDAGAGFVATGVFLLLAAWWGDRRVVLIAGISLLSFALPHVIYHLAHPSPGLSDPENVVNAVVLAIAAVLPLAVIVATARADRSTPTKENTHR</sequence>
<dbReference type="AlphaFoldDB" id="A0A934NLM1"/>
<comment type="caution">
    <text evidence="2">The sequence shown here is derived from an EMBL/GenBank/DDBJ whole genome shotgun (WGS) entry which is preliminary data.</text>
</comment>
<dbReference type="EMBL" id="JAEMNV010000001">
    <property type="protein sequence ID" value="MBJ8337460.1"/>
    <property type="molecule type" value="Genomic_DNA"/>
</dbReference>
<evidence type="ECO:0000313" key="2">
    <source>
        <dbReference type="EMBL" id="MBJ8337460.1"/>
    </source>
</evidence>
<proteinExistence type="predicted"/>
<keyword evidence="3" id="KW-1185">Reference proteome</keyword>
<evidence type="ECO:0000313" key="3">
    <source>
        <dbReference type="Proteomes" id="UP000655868"/>
    </source>
</evidence>
<keyword evidence="1" id="KW-1133">Transmembrane helix</keyword>
<feature type="transmembrane region" description="Helical" evidence="1">
    <location>
        <begin position="57"/>
        <end position="78"/>
    </location>
</feature>